<comment type="caution">
    <text evidence="1">Lacks conserved residue(s) required for the propagation of feature annotation.</text>
</comment>
<feature type="non-terminal residue" evidence="3">
    <location>
        <position position="1"/>
    </location>
</feature>
<dbReference type="EMBL" id="CAJOBG010081529">
    <property type="protein sequence ID" value="CAF4633831.1"/>
    <property type="molecule type" value="Genomic_DNA"/>
</dbReference>
<protein>
    <recommendedName>
        <fullName evidence="2">PLAT domain-containing protein</fullName>
    </recommendedName>
</protein>
<dbReference type="InterPro" id="IPR036392">
    <property type="entry name" value="PLAT/LH2_dom_sf"/>
</dbReference>
<evidence type="ECO:0000256" key="1">
    <source>
        <dbReference type="PROSITE-ProRule" id="PRU00152"/>
    </source>
</evidence>
<proteinExistence type="predicted"/>
<evidence type="ECO:0000313" key="3">
    <source>
        <dbReference type="EMBL" id="CAF4633831.1"/>
    </source>
</evidence>
<dbReference type="PROSITE" id="PS50095">
    <property type="entry name" value="PLAT"/>
    <property type="match status" value="1"/>
</dbReference>
<organism evidence="3 4">
    <name type="scientific">Rotaria magnacalcarata</name>
    <dbReference type="NCBI Taxonomy" id="392030"/>
    <lineage>
        <taxon>Eukaryota</taxon>
        <taxon>Metazoa</taxon>
        <taxon>Spiralia</taxon>
        <taxon>Gnathifera</taxon>
        <taxon>Rotifera</taxon>
        <taxon>Eurotatoria</taxon>
        <taxon>Bdelloidea</taxon>
        <taxon>Philodinida</taxon>
        <taxon>Philodinidae</taxon>
        <taxon>Rotaria</taxon>
    </lineage>
</organism>
<dbReference type="PANTHER" id="PTHR45901:SF3">
    <property type="entry name" value="LIPOXYGENASE HOMOLOGY DOMAIN-CONTAINING PROTEIN 1"/>
    <property type="match status" value="1"/>
</dbReference>
<dbReference type="AlphaFoldDB" id="A0A821EBL9"/>
<accession>A0A821EBL9</accession>
<gene>
    <name evidence="3" type="ORF">OVN521_LOCUS46317</name>
</gene>
<dbReference type="Pfam" id="PF01477">
    <property type="entry name" value="PLAT"/>
    <property type="match status" value="1"/>
</dbReference>
<comment type="caution">
    <text evidence="3">The sequence shown here is derived from an EMBL/GenBank/DDBJ whole genome shotgun (WGS) entry which is preliminary data.</text>
</comment>
<dbReference type="InterPro" id="IPR052970">
    <property type="entry name" value="Inner_ear_hair_cell_LOXHD"/>
</dbReference>
<sequence>WLAEDEDDGQIVRELTLQNVAQHLNKTTYNVRIKTGDVFQAGTNADAYLKIFGDKGDTDKIHLKNSDNTSNKFERARVDHFTY</sequence>
<feature type="domain" description="PLAT" evidence="2">
    <location>
        <begin position="27"/>
        <end position="83"/>
    </location>
</feature>
<name>A0A821EBL9_9BILA</name>
<evidence type="ECO:0000259" key="2">
    <source>
        <dbReference type="PROSITE" id="PS50095"/>
    </source>
</evidence>
<keyword evidence="4" id="KW-1185">Reference proteome</keyword>
<feature type="non-terminal residue" evidence="3">
    <location>
        <position position="83"/>
    </location>
</feature>
<dbReference type="InterPro" id="IPR001024">
    <property type="entry name" value="PLAT/LH2_dom"/>
</dbReference>
<evidence type="ECO:0000313" key="4">
    <source>
        <dbReference type="Proteomes" id="UP000663866"/>
    </source>
</evidence>
<reference evidence="3" key="1">
    <citation type="submission" date="2021-02" db="EMBL/GenBank/DDBJ databases">
        <authorList>
            <person name="Nowell W R."/>
        </authorList>
    </citation>
    <scope>NUCLEOTIDE SEQUENCE</scope>
</reference>
<dbReference type="PANTHER" id="PTHR45901">
    <property type="entry name" value="PROTEIN CBG12474"/>
    <property type="match status" value="1"/>
</dbReference>
<dbReference type="Proteomes" id="UP000663866">
    <property type="component" value="Unassembled WGS sequence"/>
</dbReference>
<dbReference type="SUPFAM" id="SSF49723">
    <property type="entry name" value="Lipase/lipooxygenase domain (PLAT/LH2 domain)"/>
    <property type="match status" value="1"/>
</dbReference>
<dbReference type="Gene3D" id="2.40.180.10">
    <property type="entry name" value="Catalase core domain"/>
    <property type="match status" value="1"/>
</dbReference>